<evidence type="ECO:0000256" key="6">
    <source>
        <dbReference type="ARBA" id="ARBA00023134"/>
    </source>
</evidence>
<dbReference type="NCBIfam" id="TIGR00231">
    <property type="entry name" value="small_GTP"/>
    <property type="match status" value="1"/>
</dbReference>
<dbReference type="SUPFAM" id="SSF52540">
    <property type="entry name" value="P-loop containing nucleoside triphosphate hydrolases"/>
    <property type="match status" value="1"/>
</dbReference>
<comment type="subunit">
    <text evidence="7">Homodimer. Heterotetramer of two MnmE and two MnmG subunits.</text>
</comment>
<evidence type="ECO:0000313" key="11">
    <source>
        <dbReference type="Proteomes" id="UP000199144"/>
    </source>
</evidence>
<evidence type="ECO:0000256" key="4">
    <source>
        <dbReference type="ARBA" id="ARBA00022801"/>
    </source>
</evidence>
<keyword evidence="7" id="KW-0460">Magnesium</keyword>
<dbReference type="STRING" id="254406.SAMN04488042_1011486"/>
<dbReference type="PROSITE" id="PS51709">
    <property type="entry name" value="G_TRME"/>
    <property type="match status" value="1"/>
</dbReference>
<evidence type="ECO:0000256" key="3">
    <source>
        <dbReference type="ARBA" id="ARBA00022741"/>
    </source>
</evidence>
<dbReference type="GO" id="GO:0005737">
    <property type="term" value="C:cytoplasm"/>
    <property type="evidence" value="ECO:0007669"/>
    <property type="project" value="UniProtKB-SubCell"/>
</dbReference>
<feature type="binding site" evidence="7">
    <location>
        <begin position="227"/>
        <end position="232"/>
    </location>
    <ligand>
        <name>GTP</name>
        <dbReference type="ChEBI" id="CHEBI:37565"/>
    </ligand>
</feature>
<feature type="binding site" evidence="7">
    <location>
        <position position="231"/>
    </location>
    <ligand>
        <name>Mg(2+)</name>
        <dbReference type="ChEBI" id="CHEBI:18420"/>
    </ligand>
</feature>
<comment type="cofactor">
    <cofactor evidence="7">
        <name>K(+)</name>
        <dbReference type="ChEBI" id="CHEBI:29103"/>
    </cofactor>
    <text evidence="7">Binds 1 potassium ion per subunit.</text>
</comment>
<keyword evidence="4 7" id="KW-0378">Hydrolase</keyword>
<dbReference type="InterPro" id="IPR027417">
    <property type="entry name" value="P-loop_NTPase"/>
</dbReference>
<keyword evidence="2 7" id="KW-0819">tRNA processing</keyword>
<dbReference type="PANTHER" id="PTHR42714:SF2">
    <property type="entry name" value="TRNA MODIFICATION GTPASE GTPBP3, MITOCHONDRIAL"/>
    <property type="match status" value="1"/>
</dbReference>
<dbReference type="InterPro" id="IPR027368">
    <property type="entry name" value="MnmE_dom2"/>
</dbReference>
<gene>
    <name evidence="7" type="primary">mnmE</name>
    <name evidence="7" type="synonym">trmE</name>
    <name evidence="10" type="ORF">SAMN04488042_1011486</name>
</gene>
<dbReference type="Gene3D" id="3.30.1360.120">
    <property type="entry name" value="Probable tRNA modification gtpase trme, domain 1"/>
    <property type="match status" value="1"/>
</dbReference>
<comment type="caution">
    <text evidence="7">Lacks conserved residue(s) required for the propagation of feature annotation.</text>
</comment>
<keyword evidence="5 7" id="KW-0630">Potassium</keyword>
<keyword evidence="7" id="KW-0479">Metal-binding</keyword>
<sequence length="432" mass="46286">MAYVPDTIFALATAPGKAGVAVVRVSGSHVKEAAAALFGELPTPRMASLRLLKDREGRRLDQALVLYFPEKNSFTGEEVLELHLHGSIAVVNAVLRELSDLDGLRLAEAGEFTRRALENGCLDLAQVEGLADLIDSETEAQRRQALRVLSGDLGTLAGGWRENLIRAAALLEATIDFADEEVPVDVSPEVQGLLQSVRAELATEIAGVNAAERIRTGFEVAILGAPNVGKSTLLNALAGREAAITSEYAGTTRDVIEVRMDLNGLPVTLLDTAGLRDTDDHVEWIGIERARQRAEAADLRVFLVEQGQHPDFEPLPGDVIRAAKADMLENDANAISGKTGQGIAALVDEITEKLSEQAGRSGIATRERHRVAMSRANDNLAAADAVLALGPDHYEIAAEELRSAIRALDSIVGRVDVENLLDEIFSSFCIGK</sequence>
<dbReference type="SUPFAM" id="SSF116878">
    <property type="entry name" value="TrmE connector domain"/>
    <property type="match status" value="1"/>
</dbReference>
<keyword evidence="7" id="KW-0963">Cytoplasm</keyword>
<reference evidence="10 11" key="1">
    <citation type="submission" date="2016-10" db="EMBL/GenBank/DDBJ databases">
        <authorList>
            <person name="de Groot N.N."/>
        </authorList>
    </citation>
    <scope>NUCLEOTIDE SEQUENCE [LARGE SCALE GENOMIC DNA]</scope>
    <source>
        <strain evidence="10 11">DSM 15283</strain>
    </source>
</reference>
<dbReference type="InterPro" id="IPR006073">
    <property type="entry name" value="GTP-bd"/>
</dbReference>
<evidence type="ECO:0000313" key="10">
    <source>
        <dbReference type="EMBL" id="SFL78212.1"/>
    </source>
</evidence>
<feature type="binding site" evidence="7">
    <location>
        <begin position="246"/>
        <end position="252"/>
    </location>
    <ligand>
        <name>GTP</name>
        <dbReference type="ChEBI" id="CHEBI:37565"/>
    </ligand>
</feature>
<evidence type="ECO:0000256" key="8">
    <source>
        <dbReference type="RuleBase" id="RU003313"/>
    </source>
</evidence>
<dbReference type="CDD" id="cd04164">
    <property type="entry name" value="trmE"/>
    <property type="match status" value="1"/>
</dbReference>
<dbReference type="OrthoDB" id="9805918at2"/>
<keyword evidence="3 7" id="KW-0547">Nucleotide-binding</keyword>
<feature type="domain" description="TrmE-type G" evidence="9">
    <location>
        <begin position="217"/>
        <end position="355"/>
    </location>
</feature>
<evidence type="ECO:0000256" key="2">
    <source>
        <dbReference type="ARBA" id="ARBA00022694"/>
    </source>
</evidence>
<feature type="binding site" evidence="7">
    <location>
        <begin position="271"/>
        <end position="274"/>
    </location>
    <ligand>
        <name>GTP</name>
        <dbReference type="ChEBI" id="CHEBI:37565"/>
    </ligand>
</feature>
<accession>A0A1I4KHF7</accession>
<dbReference type="Gene3D" id="3.40.50.300">
    <property type="entry name" value="P-loop containing nucleotide triphosphate hydrolases"/>
    <property type="match status" value="1"/>
</dbReference>
<dbReference type="Pfam" id="PF01926">
    <property type="entry name" value="MMR_HSR1"/>
    <property type="match status" value="1"/>
</dbReference>
<dbReference type="GO" id="GO:0046872">
    <property type="term" value="F:metal ion binding"/>
    <property type="evidence" value="ECO:0007669"/>
    <property type="project" value="UniProtKB-KW"/>
</dbReference>
<feature type="binding site" evidence="7">
    <location>
        <position position="252"/>
    </location>
    <ligand>
        <name>Mg(2+)</name>
        <dbReference type="ChEBI" id="CHEBI:18420"/>
    </ligand>
</feature>
<dbReference type="NCBIfam" id="TIGR00450">
    <property type="entry name" value="mnmE_trmE_thdF"/>
    <property type="match status" value="1"/>
</dbReference>
<dbReference type="GO" id="GO:0030488">
    <property type="term" value="P:tRNA methylation"/>
    <property type="evidence" value="ECO:0007669"/>
    <property type="project" value="TreeGrafter"/>
</dbReference>
<dbReference type="Gene3D" id="1.20.120.430">
    <property type="entry name" value="tRNA modification GTPase MnmE domain 2"/>
    <property type="match status" value="1"/>
</dbReference>
<dbReference type="HAMAP" id="MF_00379">
    <property type="entry name" value="GTPase_MnmE"/>
    <property type="match status" value="1"/>
</dbReference>
<dbReference type="InterPro" id="IPR031168">
    <property type="entry name" value="G_TrmE"/>
</dbReference>
<evidence type="ECO:0000259" key="9">
    <source>
        <dbReference type="PROSITE" id="PS51709"/>
    </source>
</evidence>
<dbReference type="InterPro" id="IPR004520">
    <property type="entry name" value="GTPase_MnmE"/>
</dbReference>
<dbReference type="FunFam" id="3.30.1360.120:FF:000007">
    <property type="entry name" value="tRNA modification GTPase GTPBP3, mitochondrial"/>
    <property type="match status" value="1"/>
</dbReference>
<proteinExistence type="inferred from homology"/>
<dbReference type="InterPro" id="IPR027266">
    <property type="entry name" value="TrmE/GcvT-like"/>
</dbReference>
<dbReference type="InterPro" id="IPR005225">
    <property type="entry name" value="Small_GTP-bd"/>
</dbReference>
<dbReference type="PANTHER" id="PTHR42714">
    <property type="entry name" value="TRNA MODIFICATION GTPASE GTPBP3"/>
    <property type="match status" value="1"/>
</dbReference>
<evidence type="ECO:0000256" key="5">
    <source>
        <dbReference type="ARBA" id="ARBA00022958"/>
    </source>
</evidence>
<dbReference type="Pfam" id="PF10396">
    <property type="entry name" value="TrmE_N"/>
    <property type="match status" value="1"/>
</dbReference>
<dbReference type="CDD" id="cd14858">
    <property type="entry name" value="TrmE_N"/>
    <property type="match status" value="1"/>
</dbReference>
<dbReference type="Proteomes" id="UP000199144">
    <property type="component" value="Unassembled WGS sequence"/>
</dbReference>
<dbReference type="InterPro" id="IPR018948">
    <property type="entry name" value="GTP-bd_TrmE_N"/>
</dbReference>
<dbReference type="InterPro" id="IPR025867">
    <property type="entry name" value="MnmE_helical"/>
</dbReference>
<evidence type="ECO:0000256" key="1">
    <source>
        <dbReference type="ARBA" id="ARBA00011043"/>
    </source>
</evidence>
<comment type="subcellular location">
    <subcellularLocation>
        <location evidence="7">Cytoplasm</location>
    </subcellularLocation>
</comment>
<protein>
    <recommendedName>
        <fullName evidence="7">tRNA modification GTPase MnmE</fullName>
        <ecNumber evidence="7">3.6.-.-</ecNumber>
    </recommendedName>
</protein>
<dbReference type="AlphaFoldDB" id="A0A1I4KHF7"/>
<dbReference type="Pfam" id="PF12631">
    <property type="entry name" value="MnmE_helical"/>
    <property type="match status" value="1"/>
</dbReference>
<dbReference type="GO" id="GO:0005525">
    <property type="term" value="F:GTP binding"/>
    <property type="evidence" value="ECO:0007669"/>
    <property type="project" value="UniProtKB-UniRule"/>
</dbReference>
<comment type="similarity">
    <text evidence="1 7 8">Belongs to the TRAFAC class TrmE-Era-EngA-EngB-Septin-like GTPase superfamily. TrmE GTPase family.</text>
</comment>
<name>A0A1I4KHF7_9RHOB</name>
<evidence type="ECO:0000256" key="7">
    <source>
        <dbReference type="HAMAP-Rule" id="MF_00379"/>
    </source>
</evidence>
<dbReference type="EMBL" id="FOTQ01000001">
    <property type="protein sequence ID" value="SFL78212.1"/>
    <property type="molecule type" value="Genomic_DNA"/>
</dbReference>
<keyword evidence="6 7" id="KW-0342">GTP-binding</keyword>
<dbReference type="NCBIfam" id="NF003661">
    <property type="entry name" value="PRK05291.1-3"/>
    <property type="match status" value="1"/>
</dbReference>
<dbReference type="RefSeq" id="WP_093092270.1">
    <property type="nucleotide sequence ID" value="NZ_FOTQ01000001.1"/>
</dbReference>
<comment type="function">
    <text evidence="7">Exhibits a very high intrinsic GTPase hydrolysis rate. Involved in the addition of a carboxymethylaminomethyl (cmnm) group at the wobble position (U34) of certain tRNAs, forming tRNA-cmnm(5)s(2)U34.</text>
</comment>
<organism evidence="10 11">
    <name type="scientific">Shimia aestuarii</name>
    <dbReference type="NCBI Taxonomy" id="254406"/>
    <lineage>
        <taxon>Bacteria</taxon>
        <taxon>Pseudomonadati</taxon>
        <taxon>Pseudomonadota</taxon>
        <taxon>Alphaproteobacteria</taxon>
        <taxon>Rhodobacterales</taxon>
        <taxon>Roseobacteraceae</taxon>
    </lineage>
</organism>
<dbReference type="EC" id="3.6.-.-" evidence="7"/>
<dbReference type="GO" id="GO:0003924">
    <property type="term" value="F:GTPase activity"/>
    <property type="evidence" value="ECO:0007669"/>
    <property type="project" value="UniProtKB-UniRule"/>
</dbReference>
<dbReference type="GO" id="GO:0002098">
    <property type="term" value="P:tRNA wobble uridine modification"/>
    <property type="evidence" value="ECO:0007669"/>
    <property type="project" value="TreeGrafter"/>
</dbReference>
<keyword evidence="11" id="KW-1185">Reference proteome</keyword>